<dbReference type="KEGG" id="dcm:NIES806_32560"/>
<evidence type="ECO:0000256" key="1">
    <source>
        <dbReference type="ARBA" id="ARBA00022737"/>
    </source>
</evidence>
<dbReference type="AlphaFoldDB" id="A0A1Z4V6H2"/>
<organism evidence="4 5">
    <name type="scientific">Dolichospermum compactum NIES-806</name>
    <dbReference type="NCBI Taxonomy" id="1973481"/>
    <lineage>
        <taxon>Bacteria</taxon>
        <taxon>Bacillati</taxon>
        <taxon>Cyanobacteriota</taxon>
        <taxon>Cyanophyceae</taxon>
        <taxon>Nostocales</taxon>
        <taxon>Aphanizomenonaceae</taxon>
        <taxon>Dolichospermum</taxon>
        <taxon>Dolichospermum compactum</taxon>
    </lineage>
</organism>
<dbReference type="InterPro" id="IPR043504">
    <property type="entry name" value="Peptidase_S1_PA_chymotrypsin"/>
</dbReference>
<name>A0A1Z4V6H2_9CYAN</name>
<dbReference type="Pfam" id="PF00515">
    <property type="entry name" value="TPR_1"/>
    <property type="match status" value="2"/>
</dbReference>
<evidence type="ECO:0000313" key="5">
    <source>
        <dbReference type="Proteomes" id="UP000218702"/>
    </source>
</evidence>
<protein>
    <submittedName>
        <fullName evidence="4">Tetratricopeptide TPR_2 repeat protein</fullName>
    </submittedName>
</protein>
<dbReference type="InterPro" id="IPR011990">
    <property type="entry name" value="TPR-like_helical_dom_sf"/>
</dbReference>
<keyword evidence="2 3" id="KW-0802">TPR repeat</keyword>
<proteinExistence type="predicted"/>
<dbReference type="Gene3D" id="1.25.40.10">
    <property type="entry name" value="Tetratricopeptide repeat domain"/>
    <property type="match status" value="4"/>
</dbReference>
<sequence>MLTINMYYKYTIPTLFILTSITLNQPTTAKDLSCSSKIDKISQKITVLIDINNKDNGSGILIKQEGNTYTVLTAFHNVKNTSLKYTIITPDGQRYPIQGENIKPLGTGIDLAVVKFVSSKTYQVAKFGNSDLIKRGDNVYVAGFRLSTPNITAPLYDCFDGQVSAHATQVTIDGGYNLVYTNPTLKGMSGGPVLNSEGELIGIHGRGDEYDNRERDRFAGIPINTYVRIAAGVTDKPSIRGLTANDYFELGFKKYEQKDYREAIVAYTEAIIFNPNYSYAYNNRGVVRYESGDKQRAIDDYNLAIKFNPNYADAYNNRGVVRNELGDKQRAIDDYNLAIKFNPNYADAYNNRGVVRYESGDKQRAIDDYNLAIKFNPNYADAYNNRGVVRNELGDKQGAIDDYNLAIKFNPNYAQAYNNRGVVRNELGDKQGAIDDYNLAIKFNPEYADAYTNRGIIYHQQENYTAAISDYNQAVAKNANSLVAINNIGLIKYEQGDKKTAIKQWQQAMKINNQLAEPILALAVALYTKGEKEQAYQLATTALKLDKNFADVNVLKKNVWGDKIIADTQKLLSTLPRKLQQ</sequence>
<dbReference type="Gene3D" id="2.40.10.10">
    <property type="entry name" value="Trypsin-like serine proteases"/>
    <property type="match status" value="2"/>
</dbReference>
<accession>A0A1Z4V6H2</accession>
<feature type="repeat" description="TPR" evidence="3">
    <location>
        <begin position="448"/>
        <end position="481"/>
    </location>
</feature>
<dbReference type="RefSeq" id="WP_231939864.1">
    <property type="nucleotide sequence ID" value="NZ_AP018316.1"/>
</dbReference>
<evidence type="ECO:0000256" key="3">
    <source>
        <dbReference type="PROSITE-ProRule" id="PRU00339"/>
    </source>
</evidence>
<feature type="repeat" description="TPR" evidence="3">
    <location>
        <begin position="346"/>
        <end position="379"/>
    </location>
</feature>
<evidence type="ECO:0000313" key="4">
    <source>
        <dbReference type="EMBL" id="BAZ87038.1"/>
    </source>
</evidence>
<dbReference type="InterPro" id="IPR050498">
    <property type="entry name" value="Ycf3"/>
</dbReference>
<dbReference type="SUPFAM" id="SSF50494">
    <property type="entry name" value="Trypsin-like serine proteases"/>
    <property type="match status" value="1"/>
</dbReference>
<keyword evidence="1" id="KW-0677">Repeat</keyword>
<dbReference type="Pfam" id="PF13414">
    <property type="entry name" value="TPR_11"/>
    <property type="match status" value="2"/>
</dbReference>
<dbReference type="InterPro" id="IPR019734">
    <property type="entry name" value="TPR_rpt"/>
</dbReference>
<dbReference type="Pfam" id="PF13365">
    <property type="entry name" value="Trypsin_2"/>
    <property type="match status" value="1"/>
</dbReference>
<evidence type="ECO:0000256" key="2">
    <source>
        <dbReference type="ARBA" id="ARBA00022803"/>
    </source>
</evidence>
<dbReference type="SMART" id="SM00028">
    <property type="entry name" value="TPR"/>
    <property type="match status" value="9"/>
</dbReference>
<keyword evidence="5" id="KW-1185">Reference proteome</keyword>
<dbReference type="GO" id="GO:0046813">
    <property type="term" value="P:receptor-mediated virion attachment to host cell"/>
    <property type="evidence" value="ECO:0007669"/>
    <property type="project" value="TreeGrafter"/>
</dbReference>
<dbReference type="PANTHER" id="PTHR44858">
    <property type="entry name" value="TETRATRICOPEPTIDE REPEAT PROTEIN 6"/>
    <property type="match status" value="1"/>
</dbReference>
<dbReference type="PROSITE" id="PS50293">
    <property type="entry name" value="TPR_REGION"/>
    <property type="match status" value="2"/>
</dbReference>
<dbReference type="PANTHER" id="PTHR44858:SF1">
    <property type="entry name" value="UDP-N-ACETYLGLUCOSAMINE--PEPTIDE N-ACETYLGLUCOSAMINYLTRANSFERASE SPINDLY-RELATED"/>
    <property type="match status" value="1"/>
</dbReference>
<dbReference type="SUPFAM" id="SSF48452">
    <property type="entry name" value="TPR-like"/>
    <property type="match status" value="1"/>
</dbReference>
<dbReference type="InterPro" id="IPR009003">
    <property type="entry name" value="Peptidase_S1_PA"/>
</dbReference>
<feature type="repeat" description="TPR" evidence="3">
    <location>
        <begin position="278"/>
        <end position="311"/>
    </location>
</feature>
<dbReference type="GO" id="GO:0009279">
    <property type="term" value="C:cell outer membrane"/>
    <property type="evidence" value="ECO:0007669"/>
    <property type="project" value="TreeGrafter"/>
</dbReference>
<feature type="repeat" description="TPR" evidence="3">
    <location>
        <begin position="380"/>
        <end position="413"/>
    </location>
</feature>
<feature type="repeat" description="TPR" evidence="3">
    <location>
        <begin position="244"/>
        <end position="277"/>
    </location>
</feature>
<dbReference type="PROSITE" id="PS50005">
    <property type="entry name" value="TPR"/>
    <property type="match status" value="7"/>
</dbReference>
<gene>
    <name evidence="4" type="ORF">NIES806_32560</name>
</gene>
<feature type="repeat" description="TPR" evidence="3">
    <location>
        <begin position="312"/>
        <end position="345"/>
    </location>
</feature>
<feature type="repeat" description="TPR" evidence="3">
    <location>
        <begin position="414"/>
        <end position="447"/>
    </location>
</feature>
<dbReference type="EMBL" id="AP018316">
    <property type="protein sequence ID" value="BAZ87038.1"/>
    <property type="molecule type" value="Genomic_DNA"/>
</dbReference>
<reference evidence="4 5" key="1">
    <citation type="submission" date="2017-06" db="EMBL/GenBank/DDBJ databases">
        <title>Genome sequencing of cyanobaciteial culture collection at National Institute for Environmental Studies (NIES).</title>
        <authorList>
            <person name="Hirose Y."/>
            <person name="Shimura Y."/>
            <person name="Fujisawa T."/>
            <person name="Nakamura Y."/>
            <person name="Kawachi M."/>
        </authorList>
    </citation>
    <scope>NUCLEOTIDE SEQUENCE [LARGE SCALE GENOMIC DNA]</scope>
    <source>
        <strain evidence="4 5">NIES-806</strain>
    </source>
</reference>
<dbReference type="Proteomes" id="UP000218702">
    <property type="component" value="Chromosome"/>
</dbReference>